<evidence type="ECO:0000256" key="2">
    <source>
        <dbReference type="SAM" id="MobiDB-lite"/>
    </source>
</evidence>
<feature type="compositionally biased region" description="Low complexity" evidence="2">
    <location>
        <begin position="229"/>
        <end position="276"/>
    </location>
</feature>
<dbReference type="InterPro" id="IPR036390">
    <property type="entry name" value="WH_DNA-bd_sf"/>
</dbReference>
<keyword evidence="3" id="KW-0472">Membrane</keyword>
<name>A0A8H4QQX4_9AGAR</name>
<evidence type="ECO:0000313" key="6">
    <source>
        <dbReference type="Proteomes" id="UP000521872"/>
    </source>
</evidence>
<dbReference type="GO" id="GO:0000786">
    <property type="term" value="C:nucleosome"/>
    <property type="evidence" value="ECO:0007669"/>
    <property type="project" value="InterPro"/>
</dbReference>
<organism evidence="5 6">
    <name type="scientific">Agrocybe pediades</name>
    <dbReference type="NCBI Taxonomy" id="84607"/>
    <lineage>
        <taxon>Eukaryota</taxon>
        <taxon>Fungi</taxon>
        <taxon>Dikarya</taxon>
        <taxon>Basidiomycota</taxon>
        <taxon>Agaricomycotina</taxon>
        <taxon>Agaricomycetes</taxon>
        <taxon>Agaricomycetidae</taxon>
        <taxon>Agaricales</taxon>
        <taxon>Agaricineae</taxon>
        <taxon>Strophariaceae</taxon>
        <taxon>Agrocybe</taxon>
    </lineage>
</organism>
<gene>
    <name evidence="5" type="ORF">D9613_003240</name>
</gene>
<dbReference type="SUPFAM" id="SSF46785">
    <property type="entry name" value="Winged helix' DNA-binding domain"/>
    <property type="match status" value="1"/>
</dbReference>
<dbReference type="AlphaFoldDB" id="A0A8H4QQX4"/>
<dbReference type="GO" id="GO:0006334">
    <property type="term" value="P:nucleosome assembly"/>
    <property type="evidence" value="ECO:0007669"/>
    <property type="project" value="InterPro"/>
</dbReference>
<feature type="transmembrane region" description="Helical" evidence="3">
    <location>
        <begin position="36"/>
        <end position="55"/>
    </location>
</feature>
<feature type="compositionally biased region" description="Basic residues" evidence="2">
    <location>
        <begin position="277"/>
        <end position="288"/>
    </location>
</feature>
<dbReference type="EMBL" id="JAACJL010000044">
    <property type="protein sequence ID" value="KAF4615339.1"/>
    <property type="molecule type" value="Genomic_DNA"/>
</dbReference>
<evidence type="ECO:0000256" key="3">
    <source>
        <dbReference type="SAM" id="Phobius"/>
    </source>
</evidence>
<keyword evidence="3" id="KW-0812">Transmembrane</keyword>
<evidence type="ECO:0000256" key="1">
    <source>
        <dbReference type="ARBA" id="ARBA00020833"/>
    </source>
</evidence>
<keyword evidence="3" id="KW-1133">Transmembrane helix</keyword>
<feature type="region of interest" description="Disordered" evidence="2">
    <location>
        <begin position="148"/>
        <end position="306"/>
    </location>
</feature>
<feature type="compositionally biased region" description="Basic residues" evidence="2">
    <location>
        <begin position="296"/>
        <end position="306"/>
    </location>
</feature>
<feature type="region of interest" description="Disordered" evidence="2">
    <location>
        <begin position="1"/>
        <end position="24"/>
    </location>
</feature>
<evidence type="ECO:0000259" key="4">
    <source>
        <dbReference type="PROSITE" id="PS51504"/>
    </source>
</evidence>
<reference evidence="5 6" key="1">
    <citation type="submission" date="2019-12" db="EMBL/GenBank/DDBJ databases">
        <authorList>
            <person name="Floudas D."/>
            <person name="Bentzer J."/>
            <person name="Ahren D."/>
            <person name="Johansson T."/>
            <person name="Persson P."/>
            <person name="Tunlid A."/>
        </authorList>
    </citation>
    <scope>NUCLEOTIDE SEQUENCE [LARGE SCALE GENOMIC DNA]</scope>
    <source>
        <strain evidence="5 6">CBS 102.39</strain>
    </source>
</reference>
<dbReference type="InterPro" id="IPR036388">
    <property type="entry name" value="WH-like_DNA-bd_sf"/>
</dbReference>
<sequence length="306" mass="31402">MSTKKATSTKPAAKKSSSAKPPATHPTWADMIKVSWYYHASILVFWGLPVSLALVHKFSTVLVVVLSTTPGQRALSACSGIFSECIAENTEDARIGVSRPQIKKYVENKYKLEMGAAQVSQLSRAITTGAEKGVFVLPKGLSGRVKLAPKTKAADSSAKENKPATNPASKAKTTTAKPKATAAKSSTTKPKAAAKSTTAKTTKAAAPKKTTAASKPKPKAADAKKPAAKKAVAAKPKAKAASTTKKTTTASKKAPAKKAVTGGSAASKAKAAATKKAPAKKPVAKKAAAKPAAKPATKKTTTKKSS</sequence>
<evidence type="ECO:0000313" key="5">
    <source>
        <dbReference type="EMBL" id="KAF4615339.1"/>
    </source>
</evidence>
<dbReference type="Pfam" id="PF00538">
    <property type="entry name" value="Linker_histone"/>
    <property type="match status" value="1"/>
</dbReference>
<protein>
    <recommendedName>
        <fullName evidence="1">Histone H1</fullName>
    </recommendedName>
</protein>
<feature type="domain" description="H15" evidence="4">
    <location>
        <begin position="70"/>
        <end position="149"/>
    </location>
</feature>
<keyword evidence="6" id="KW-1185">Reference proteome</keyword>
<feature type="compositionally biased region" description="Low complexity" evidence="2">
    <location>
        <begin position="163"/>
        <end position="215"/>
    </location>
</feature>
<proteinExistence type="predicted"/>
<dbReference type="InterPro" id="IPR005818">
    <property type="entry name" value="Histone_H1/H5_H15"/>
</dbReference>
<comment type="caution">
    <text evidence="5">The sequence shown here is derived from an EMBL/GenBank/DDBJ whole genome shotgun (WGS) entry which is preliminary data.</text>
</comment>
<dbReference type="PROSITE" id="PS51504">
    <property type="entry name" value="H15"/>
    <property type="match status" value="1"/>
</dbReference>
<dbReference type="Proteomes" id="UP000521872">
    <property type="component" value="Unassembled WGS sequence"/>
</dbReference>
<dbReference type="Gene3D" id="1.10.10.10">
    <property type="entry name" value="Winged helix-like DNA-binding domain superfamily/Winged helix DNA-binding domain"/>
    <property type="match status" value="1"/>
</dbReference>
<dbReference type="GO" id="GO:0003677">
    <property type="term" value="F:DNA binding"/>
    <property type="evidence" value="ECO:0007669"/>
    <property type="project" value="InterPro"/>
</dbReference>
<accession>A0A8H4QQX4</accession>